<evidence type="ECO:0000256" key="3">
    <source>
        <dbReference type="ARBA" id="ARBA00022448"/>
    </source>
</evidence>
<keyword evidence="3" id="KW-0813">Transport</keyword>
<dbReference type="InterPro" id="IPR003593">
    <property type="entry name" value="AAA+_ATPase"/>
</dbReference>
<dbReference type="InterPro" id="IPR050763">
    <property type="entry name" value="ABC_transporter_ATP-binding"/>
</dbReference>
<gene>
    <name evidence="7" type="ORF">NSA47_07850</name>
</gene>
<name>A0AAE3HGA1_9FIRM</name>
<evidence type="ECO:0000256" key="2">
    <source>
        <dbReference type="ARBA" id="ARBA00005417"/>
    </source>
</evidence>
<dbReference type="Pfam" id="PF00005">
    <property type="entry name" value="ABC_tran"/>
    <property type="match status" value="1"/>
</dbReference>
<dbReference type="PANTHER" id="PTHR42711">
    <property type="entry name" value="ABC TRANSPORTER ATP-BINDING PROTEIN"/>
    <property type="match status" value="1"/>
</dbReference>
<dbReference type="GO" id="GO:0005524">
    <property type="term" value="F:ATP binding"/>
    <property type="evidence" value="ECO:0007669"/>
    <property type="project" value="UniProtKB-KW"/>
</dbReference>
<evidence type="ECO:0000256" key="1">
    <source>
        <dbReference type="ARBA" id="ARBA00004202"/>
    </source>
</evidence>
<organism evidence="7 8">
    <name type="scientific">Irregularibacter muris</name>
    <dbReference type="NCBI Taxonomy" id="1796619"/>
    <lineage>
        <taxon>Bacteria</taxon>
        <taxon>Bacillati</taxon>
        <taxon>Bacillota</taxon>
        <taxon>Clostridia</taxon>
        <taxon>Eubacteriales</taxon>
        <taxon>Eubacteriaceae</taxon>
        <taxon>Irregularibacter</taxon>
    </lineage>
</organism>
<sequence>MIQFKNVTKRYKKSKVLALNSLTVDIQDNEVVCLLGPNGAGKTTLIKCLTGLILPDSGEIYIQDENILLTKNMYMKDVAVVLEGARNLYWRATVRSNFHYFAALKGKKAIEVNENIDKYSKLFGIDEILNRQVNTLSLGQKQKVAIVSSILLEPRILILDEPSNGLDIDSKDMLIKMLEKIKKQLNTTILIASHDSDFIRKIVDRVMIIHSGEVKKILINDNITNTLIEEEYLKIVSS</sequence>
<evidence type="ECO:0000256" key="4">
    <source>
        <dbReference type="ARBA" id="ARBA00022741"/>
    </source>
</evidence>
<comment type="subcellular location">
    <subcellularLocation>
        <location evidence="1">Cell membrane</location>
        <topology evidence="1">Peripheral membrane protein</topology>
    </subcellularLocation>
</comment>
<dbReference type="GO" id="GO:0022857">
    <property type="term" value="F:transmembrane transporter activity"/>
    <property type="evidence" value="ECO:0007669"/>
    <property type="project" value="UniProtKB-ARBA"/>
</dbReference>
<dbReference type="GO" id="GO:0005886">
    <property type="term" value="C:plasma membrane"/>
    <property type="evidence" value="ECO:0007669"/>
    <property type="project" value="UniProtKB-SubCell"/>
</dbReference>
<dbReference type="CDD" id="cd03225">
    <property type="entry name" value="ABC_cobalt_CbiO_domain1"/>
    <property type="match status" value="1"/>
</dbReference>
<evidence type="ECO:0000313" key="8">
    <source>
        <dbReference type="Proteomes" id="UP001205748"/>
    </source>
</evidence>
<dbReference type="GO" id="GO:0016887">
    <property type="term" value="F:ATP hydrolysis activity"/>
    <property type="evidence" value="ECO:0007669"/>
    <property type="project" value="InterPro"/>
</dbReference>
<reference evidence="7" key="1">
    <citation type="submission" date="2022-07" db="EMBL/GenBank/DDBJ databases">
        <title>Enhanced cultured diversity of the mouse gut microbiota enables custom-made synthetic communities.</title>
        <authorList>
            <person name="Afrizal A."/>
        </authorList>
    </citation>
    <scope>NUCLEOTIDE SEQUENCE</scope>
    <source>
        <strain evidence="7">DSM 28593</strain>
    </source>
</reference>
<dbReference type="RefSeq" id="WP_257530685.1">
    <property type="nucleotide sequence ID" value="NZ_JANKAS010000005.1"/>
</dbReference>
<dbReference type="PANTHER" id="PTHR42711:SF5">
    <property type="entry name" value="ABC TRANSPORTER ATP-BINDING PROTEIN NATA"/>
    <property type="match status" value="1"/>
</dbReference>
<evidence type="ECO:0000259" key="6">
    <source>
        <dbReference type="PROSITE" id="PS50893"/>
    </source>
</evidence>
<feature type="domain" description="ABC transporter" evidence="6">
    <location>
        <begin position="2"/>
        <end position="236"/>
    </location>
</feature>
<dbReference type="EMBL" id="JANKAS010000005">
    <property type="protein sequence ID" value="MCR1898895.1"/>
    <property type="molecule type" value="Genomic_DNA"/>
</dbReference>
<keyword evidence="5 7" id="KW-0067">ATP-binding</keyword>
<accession>A0AAE3HGA1</accession>
<keyword evidence="8" id="KW-1185">Reference proteome</keyword>
<proteinExistence type="inferred from homology"/>
<dbReference type="SUPFAM" id="SSF52540">
    <property type="entry name" value="P-loop containing nucleoside triphosphate hydrolases"/>
    <property type="match status" value="1"/>
</dbReference>
<comment type="similarity">
    <text evidence="2">Belongs to the ABC transporter superfamily.</text>
</comment>
<dbReference type="InterPro" id="IPR017871">
    <property type="entry name" value="ABC_transporter-like_CS"/>
</dbReference>
<dbReference type="InterPro" id="IPR003439">
    <property type="entry name" value="ABC_transporter-like_ATP-bd"/>
</dbReference>
<evidence type="ECO:0000313" key="7">
    <source>
        <dbReference type="EMBL" id="MCR1898895.1"/>
    </source>
</evidence>
<dbReference type="AlphaFoldDB" id="A0AAE3HGA1"/>
<keyword evidence="4" id="KW-0547">Nucleotide-binding</keyword>
<comment type="caution">
    <text evidence="7">The sequence shown here is derived from an EMBL/GenBank/DDBJ whole genome shotgun (WGS) entry which is preliminary data.</text>
</comment>
<dbReference type="InterPro" id="IPR015856">
    <property type="entry name" value="ABC_transpr_CbiO/EcfA_su"/>
</dbReference>
<protein>
    <submittedName>
        <fullName evidence="7">ABC transporter ATP-binding protein</fullName>
    </submittedName>
</protein>
<dbReference type="Proteomes" id="UP001205748">
    <property type="component" value="Unassembled WGS sequence"/>
</dbReference>
<dbReference type="SMART" id="SM00382">
    <property type="entry name" value="AAA"/>
    <property type="match status" value="1"/>
</dbReference>
<dbReference type="PROSITE" id="PS50893">
    <property type="entry name" value="ABC_TRANSPORTER_2"/>
    <property type="match status" value="1"/>
</dbReference>
<evidence type="ECO:0000256" key="5">
    <source>
        <dbReference type="ARBA" id="ARBA00022840"/>
    </source>
</evidence>
<dbReference type="PROSITE" id="PS00211">
    <property type="entry name" value="ABC_TRANSPORTER_1"/>
    <property type="match status" value="1"/>
</dbReference>
<dbReference type="Gene3D" id="3.40.50.300">
    <property type="entry name" value="P-loop containing nucleotide triphosphate hydrolases"/>
    <property type="match status" value="1"/>
</dbReference>
<dbReference type="InterPro" id="IPR027417">
    <property type="entry name" value="P-loop_NTPase"/>
</dbReference>